<feature type="domain" description="NIF system FeS cluster assembly NifU N-terminal" evidence="1">
    <location>
        <begin position="39"/>
        <end position="136"/>
    </location>
</feature>
<evidence type="ECO:0000313" key="3">
    <source>
        <dbReference type="Proteomes" id="UP000472380"/>
    </source>
</evidence>
<proteinExistence type="predicted"/>
<dbReference type="Gene3D" id="3.90.1010.10">
    <property type="match status" value="1"/>
</dbReference>
<dbReference type="GO" id="GO:0051536">
    <property type="term" value="F:iron-sulfur cluster binding"/>
    <property type="evidence" value="ECO:0007669"/>
    <property type="project" value="InterPro"/>
</dbReference>
<reference evidence="2 3" key="1">
    <citation type="submission" date="2019-07" db="EMBL/GenBank/DDBJ databases">
        <title>Draft genome sequence of Adlercreutzia equolifaciens IPLA 37004, a human intestinal strain that does not produces equol from daidzein.</title>
        <authorList>
            <person name="Vazquez L."/>
            <person name="Florez A.B."/>
            <person name="Mayo B."/>
        </authorList>
    </citation>
    <scope>NUCLEOTIDE SEQUENCE [LARGE SCALE GENOMIC DNA]</scope>
    <source>
        <strain evidence="2 3">IPLA 37004</strain>
    </source>
</reference>
<dbReference type="Proteomes" id="UP000472380">
    <property type="component" value="Unassembled WGS sequence"/>
</dbReference>
<dbReference type="EMBL" id="VJNE01000001">
    <property type="protein sequence ID" value="MZG27012.1"/>
    <property type="molecule type" value="Genomic_DNA"/>
</dbReference>
<accession>A0A6L8Q193</accession>
<dbReference type="AlphaFoldDB" id="A0A6L8Q193"/>
<dbReference type="SUPFAM" id="SSF82649">
    <property type="entry name" value="SufE/NifU"/>
    <property type="match status" value="1"/>
</dbReference>
<dbReference type="RefSeq" id="WP_161127139.1">
    <property type="nucleotide sequence ID" value="NZ_CBCTOK010000005.1"/>
</dbReference>
<comment type="caution">
    <text evidence="2">The sequence shown here is derived from an EMBL/GenBank/DDBJ whole genome shotgun (WGS) entry which is preliminary data.</text>
</comment>
<organism evidence="2 3">
    <name type="scientific">Adlercreutzia equolifaciens</name>
    <dbReference type="NCBI Taxonomy" id="446660"/>
    <lineage>
        <taxon>Bacteria</taxon>
        <taxon>Bacillati</taxon>
        <taxon>Actinomycetota</taxon>
        <taxon>Coriobacteriia</taxon>
        <taxon>Eggerthellales</taxon>
        <taxon>Eggerthellaceae</taxon>
        <taxon>Adlercreutzia</taxon>
    </lineage>
</organism>
<dbReference type="GO" id="GO:0016226">
    <property type="term" value="P:iron-sulfur cluster assembly"/>
    <property type="evidence" value="ECO:0007669"/>
    <property type="project" value="InterPro"/>
</dbReference>
<gene>
    <name evidence="2" type="ORF">FM068_00120</name>
</gene>
<evidence type="ECO:0000259" key="1">
    <source>
        <dbReference type="Pfam" id="PF01592"/>
    </source>
</evidence>
<name>A0A6L8Q193_9ACTN</name>
<evidence type="ECO:0000313" key="2">
    <source>
        <dbReference type="EMBL" id="MZG27012.1"/>
    </source>
</evidence>
<dbReference type="CDD" id="cd06664">
    <property type="entry name" value="IscU_like"/>
    <property type="match status" value="1"/>
</dbReference>
<dbReference type="InterPro" id="IPR002871">
    <property type="entry name" value="NIF_FeS_clus_asmbl_NifU_N"/>
</dbReference>
<protein>
    <submittedName>
        <fullName evidence="2">Iron-sulfur cluster assembly scaffold protein</fullName>
    </submittedName>
</protein>
<dbReference type="Pfam" id="PF01592">
    <property type="entry name" value="NifU_N"/>
    <property type="match status" value="1"/>
</dbReference>
<dbReference type="GO" id="GO:0005506">
    <property type="term" value="F:iron ion binding"/>
    <property type="evidence" value="ECO:0007669"/>
    <property type="project" value="InterPro"/>
</dbReference>
<sequence>MGMRIDDPALEARARQPRFRGFEGMGASPDGTEGVLVSAAGENPFCGDELEVRLVLRPGEEGPWVVDAAAFDGYGCTLCLAAADAVMEHVVGLPVAEAAQVDFDATCALIGGLEVGRTRRGCVDLVSRVVRAALATEAARVSLQDGLGEPALAKDAVAFEENAVDKQRSGLAY</sequence>